<accession>A0A015JNX6</accession>
<dbReference type="HOGENOM" id="CLU_069678_0_0_1"/>
<gene>
    <name evidence="1" type="ORF">RirG_100670</name>
</gene>
<reference evidence="1 2" key="1">
    <citation type="submission" date="2014-02" db="EMBL/GenBank/DDBJ databases">
        <title>Single nucleus genome sequencing reveals high similarity among nuclei of an endomycorrhizal fungus.</title>
        <authorList>
            <person name="Lin K."/>
            <person name="Geurts R."/>
            <person name="Zhang Z."/>
            <person name="Limpens E."/>
            <person name="Saunders D.G."/>
            <person name="Mu D."/>
            <person name="Pang E."/>
            <person name="Cao H."/>
            <person name="Cha H."/>
            <person name="Lin T."/>
            <person name="Zhou Q."/>
            <person name="Shang Y."/>
            <person name="Li Y."/>
            <person name="Ivanov S."/>
            <person name="Sharma T."/>
            <person name="Velzen R.V."/>
            <person name="Ruijter N.D."/>
            <person name="Aanen D.K."/>
            <person name="Win J."/>
            <person name="Kamoun S."/>
            <person name="Bisseling T."/>
            <person name="Huang S."/>
        </authorList>
    </citation>
    <scope>NUCLEOTIDE SEQUENCE [LARGE SCALE GENOMIC DNA]</scope>
    <source>
        <strain evidence="2">DAOM197198w</strain>
    </source>
</reference>
<proteinExistence type="predicted"/>
<keyword evidence="2" id="KW-1185">Reference proteome</keyword>
<dbReference type="AlphaFoldDB" id="A0A015JNX6"/>
<comment type="caution">
    <text evidence="1">The sequence shown here is derived from an EMBL/GenBank/DDBJ whole genome shotgun (WGS) entry which is preliminary data.</text>
</comment>
<dbReference type="EMBL" id="JEMT01017071">
    <property type="protein sequence ID" value="EXX68925.1"/>
    <property type="molecule type" value="Genomic_DNA"/>
</dbReference>
<organism evidence="1 2">
    <name type="scientific">Rhizophagus irregularis (strain DAOM 197198w)</name>
    <name type="common">Glomus intraradices</name>
    <dbReference type="NCBI Taxonomy" id="1432141"/>
    <lineage>
        <taxon>Eukaryota</taxon>
        <taxon>Fungi</taxon>
        <taxon>Fungi incertae sedis</taxon>
        <taxon>Mucoromycota</taxon>
        <taxon>Glomeromycotina</taxon>
        <taxon>Glomeromycetes</taxon>
        <taxon>Glomerales</taxon>
        <taxon>Glomeraceae</taxon>
        <taxon>Rhizophagus</taxon>
    </lineage>
</organism>
<dbReference type="STRING" id="1432141.A0A015JNX6"/>
<evidence type="ECO:0000313" key="2">
    <source>
        <dbReference type="Proteomes" id="UP000022910"/>
    </source>
</evidence>
<sequence length="343" mass="40234">MMSTSEAELLIPYGKYFEFFPTKVWSLQHFSKMISEYYEINDKRVIHNMFYKMLKSVANDQNLTEDARNIAKELIEKRMCDTKKRDIETLEAEGSSTSKKKKITQSKFITLKVALSRIPPHIAYSPYVTSSKSTTKVGGNPPKRVMLWQDFFNSLNVHHFDDVQPKFKEPQFMSNFKVTNEEVVRQIINVNIFMVLNELMPDYEYSMRKVPGDGIPDYTCYCLGNTLILVIEIKRVHILSEIGPGLLSDFYKMNPRVKNVVQQIYYYMSENQLQYGILSTYDEHWFVKRDHQDLYITEPLLLGSTSPTVLEAYAFLAQLAKERPFQNIQTLFKVCFHKKFFMN</sequence>
<dbReference type="OrthoDB" id="2156052at2759"/>
<protein>
    <recommendedName>
        <fullName evidence="3">Crinkler family protein</fullName>
    </recommendedName>
</protein>
<evidence type="ECO:0000313" key="1">
    <source>
        <dbReference type="EMBL" id="EXX68925.1"/>
    </source>
</evidence>
<dbReference type="Proteomes" id="UP000022910">
    <property type="component" value="Unassembled WGS sequence"/>
</dbReference>
<evidence type="ECO:0008006" key="3">
    <source>
        <dbReference type="Google" id="ProtNLM"/>
    </source>
</evidence>
<name>A0A015JNX6_RHIIW</name>